<proteinExistence type="predicted"/>
<dbReference type="Gene3D" id="3.40.50.1820">
    <property type="entry name" value="alpha/beta hydrolase"/>
    <property type="match status" value="1"/>
</dbReference>
<evidence type="ECO:0008006" key="5">
    <source>
        <dbReference type="Google" id="ProtNLM"/>
    </source>
</evidence>
<gene>
    <name evidence="3" type="ORF">SAE01_03160</name>
</gene>
<dbReference type="InterPro" id="IPR050583">
    <property type="entry name" value="Mycobacterial_A85_antigen"/>
</dbReference>
<dbReference type="InterPro" id="IPR013783">
    <property type="entry name" value="Ig-like_fold"/>
</dbReference>
<dbReference type="Proteomes" id="UP000321513">
    <property type="component" value="Unassembled WGS sequence"/>
</dbReference>
<dbReference type="InterPro" id="IPR014756">
    <property type="entry name" value="Ig_E-set"/>
</dbReference>
<keyword evidence="2" id="KW-0732">Signal</keyword>
<feature type="region of interest" description="Disordered" evidence="1">
    <location>
        <begin position="230"/>
        <end position="271"/>
    </location>
</feature>
<feature type="signal peptide" evidence="2">
    <location>
        <begin position="1"/>
        <end position="21"/>
    </location>
</feature>
<dbReference type="PANTHER" id="PTHR48098:SF1">
    <property type="entry name" value="DIACYLGLYCEROL ACYLTRANSFERASE_MYCOLYLTRANSFERASE AG85A"/>
    <property type="match status" value="1"/>
</dbReference>
<dbReference type="InterPro" id="IPR000801">
    <property type="entry name" value="Esterase-like"/>
</dbReference>
<evidence type="ECO:0000313" key="3">
    <source>
        <dbReference type="EMBL" id="GEO07820.1"/>
    </source>
</evidence>
<evidence type="ECO:0000256" key="1">
    <source>
        <dbReference type="SAM" id="MobiDB-lite"/>
    </source>
</evidence>
<feature type="chain" id="PRO_5021866435" description="Esterase" evidence="2">
    <location>
        <begin position="22"/>
        <end position="422"/>
    </location>
</feature>
<evidence type="ECO:0000256" key="2">
    <source>
        <dbReference type="SAM" id="SignalP"/>
    </source>
</evidence>
<accession>A0A512B787</accession>
<protein>
    <recommendedName>
        <fullName evidence="5">Esterase</fullName>
    </recommendedName>
</protein>
<evidence type="ECO:0000313" key="4">
    <source>
        <dbReference type="Proteomes" id="UP000321513"/>
    </source>
</evidence>
<dbReference type="RefSeq" id="WP_246113129.1">
    <property type="nucleotide sequence ID" value="NZ_BJYT01000001.1"/>
</dbReference>
<dbReference type="PANTHER" id="PTHR48098">
    <property type="entry name" value="ENTEROCHELIN ESTERASE-RELATED"/>
    <property type="match status" value="1"/>
</dbReference>
<reference evidence="3 4" key="1">
    <citation type="submission" date="2019-07" db="EMBL/GenBank/DDBJ databases">
        <title>Whole genome shotgun sequence of Segetibacter aerophilus NBRC 106135.</title>
        <authorList>
            <person name="Hosoyama A."/>
            <person name="Uohara A."/>
            <person name="Ohji S."/>
            <person name="Ichikawa N."/>
        </authorList>
    </citation>
    <scope>NUCLEOTIDE SEQUENCE [LARGE SCALE GENOMIC DNA]</scope>
    <source>
        <strain evidence="3 4">NBRC 106135</strain>
    </source>
</reference>
<dbReference type="Gene3D" id="2.60.40.10">
    <property type="entry name" value="Immunoglobulins"/>
    <property type="match status" value="1"/>
</dbReference>
<dbReference type="SUPFAM" id="SSF53474">
    <property type="entry name" value="alpha/beta-Hydrolases"/>
    <property type="match status" value="1"/>
</dbReference>
<name>A0A512B787_9BACT</name>
<dbReference type="EMBL" id="BJYT01000001">
    <property type="protein sequence ID" value="GEO07820.1"/>
    <property type="molecule type" value="Genomic_DNA"/>
</dbReference>
<sequence>MKLKSSVLVLATTFCSAVCFAQTQPTPLEDFKPSLFNQPFQDYPQVNSQGYVRFRIVAPQSDSVRVTLGLGGQGGTRLTKGADGVFTGTTAGPMDEGFHYYHLVIDGGIFNDPGTANFYGSQRWESGVEIPARDQDFYALKDVPHGHVQQILFPSKSTNTSRVANVYTPPGYEKGNTKYPVLYLQHGWGENETSWAIQGKANLIMDNMIAEGRIKPFIVVMTYGMTNTGGRPGGAPRPAAPAGGAPAAGATPPTAGAAGAPAPRPAGGGMGAPGVVPNGVTAGEPTGVGAFQTVLLDELIPYVDSHFRTMANRNNRAMAGLSMGGFETHTITLAKPDVFGYWGLLSGGNYNPTELQGKTKPKHIFISYGSKETNGANALPKVEADLKAAGYNVTTYVSQGTAHEFQTWRRSLYVLAPMLFKD</sequence>
<dbReference type="SUPFAM" id="SSF81296">
    <property type="entry name" value="E set domains"/>
    <property type="match status" value="1"/>
</dbReference>
<dbReference type="InterPro" id="IPR029058">
    <property type="entry name" value="AB_hydrolase_fold"/>
</dbReference>
<feature type="compositionally biased region" description="Low complexity" evidence="1">
    <location>
        <begin position="234"/>
        <end position="261"/>
    </location>
</feature>
<dbReference type="AlphaFoldDB" id="A0A512B787"/>
<keyword evidence="4" id="KW-1185">Reference proteome</keyword>
<dbReference type="GO" id="GO:0016747">
    <property type="term" value="F:acyltransferase activity, transferring groups other than amino-acyl groups"/>
    <property type="evidence" value="ECO:0007669"/>
    <property type="project" value="TreeGrafter"/>
</dbReference>
<organism evidence="3 4">
    <name type="scientific">Segetibacter aerophilus</name>
    <dbReference type="NCBI Taxonomy" id="670293"/>
    <lineage>
        <taxon>Bacteria</taxon>
        <taxon>Pseudomonadati</taxon>
        <taxon>Bacteroidota</taxon>
        <taxon>Chitinophagia</taxon>
        <taxon>Chitinophagales</taxon>
        <taxon>Chitinophagaceae</taxon>
        <taxon>Segetibacter</taxon>
    </lineage>
</organism>
<dbReference type="Pfam" id="PF00756">
    <property type="entry name" value="Esterase"/>
    <property type="match status" value="2"/>
</dbReference>
<comment type="caution">
    <text evidence="3">The sequence shown here is derived from an EMBL/GenBank/DDBJ whole genome shotgun (WGS) entry which is preliminary data.</text>
</comment>
<dbReference type="CDD" id="cd02858">
    <property type="entry name" value="E_set_Esterase_N"/>
    <property type="match status" value="1"/>
</dbReference>